<dbReference type="Proteomes" id="UP001530293">
    <property type="component" value="Unassembled WGS sequence"/>
</dbReference>
<gene>
    <name evidence="2" type="ORF">ACHAWU_002789</name>
</gene>
<dbReference type="InterPro" id="IPR051943">
    <property type="entry name" value="TRAFAC_Dynamin-like_GTPase"/>
</dbReference>
<sequence>MAAMGTFVHRWRWTAPAIGNCYTSTRRLRCLQCLETTNWSRRSQFSSTTVSNDDRSTQLPQLLQTIPGHGFSRILTDDQRMLFHQVNELSSLSKSLAKQVGNVAVKEDSLLVDIARLQYHRRQRHNLHQSVKESTNVSTPPSLFTVVFAGEFNSGKSTLINALLGSELVETGVLPTTDKITIIMADGGDGDAGSNANENDGTSSVMGEISSTYDAENTTTPAHTHLHILPASEFPILSDLCLIDTPGTNAILSLQHTNLTLRILHDADLIIFVTSADRPFSESEQNLLRTSIKSYRKRVVLVINKMDVLERQKGEDHGETTKKRVVEYVVEHAGDLLGARPVVIPLSARDALSIKLLYSSHDTTNDVADGRDYQSSLWNRSNLAELEQFLLKTLTASSKVKTKLLNPIGVAEGILVDCQQEIRRRQEELEVDVMTLRLLTNQTDAWERDLQTEVIDKCRLNINEVMEDRSEIAMRVIDELSYLEQWTLGLGLGGSTFDRTWAEAKQRGRVMFVSKSQDGVAPKHLEDDLLSIVREFMTNLTSRATKQGIDSLEYLGKRP</sequence>
<evidence type="ECO:0000313" key="2">
    <source>
        <dbReference type="EMBL" id="KAL3757869.1"/>
    </source>
</evidence>
<dbReference type="InterPro" id="IPR027417">
    <property type="entry name" value="P-loop_NTPase"/>
</dbReference>
<dbReference type="Pfam" id="PF00350">
    <property type="entry name" value="Dynamin_N"/>
    <property type="match status" value="1"/>
</dbReference>
<feature type="non-terminal residue" evidence="2">
    <location>
        <position position="559"/>
    </location>
</feature>
<dbReference type="InterPro" id="IPR045063">
    <property type="entry name" value="Dynamin_N"/>
</dbReference>
<dbReference type="CDD" id="cd09912">
    <property type="entry name" value="DLP_2"/>
    <property type="match status" value="1"/>
</dbReference>
<protein>
    <recommendedName>
        <fullName evidence="1">Dynamin N-terminal domain-containing protein</fullName>
    </recommendedName>
</protein>
<dbReference type="SUPFAM" id="SSF52540">
    <property type="entry name" value="P-loop containing nucleoside triphosphate hydrolases"/>
    <property type="match status" value="1"/>
</dbReference>
<dbReference type="EMBL" id="JALLBG020000247">
    <property type="protein sequence ID" value="KAL3757869.1"/>
    <property type="molecule type" value="Genomic_DNA"/>
</dbReference>
<name>A0ABD3M1F4_9STRA</name>
<reference evidence="2 3" key="1">
    <citation type="submission" date="2024-10" db="EMBL/GenBank/DDBJ databases">
        <title>Updated reference genomes for cyclostephanoid diatoms.</title>
        <authorList>
            <person name="Roberts W.R."/>
            <person name="Alverson A.J."/>
        </authorList>
    </citation>
    <scope>NUCLEOTIDE SEQUENCE [LARGE SCALE GENOMIC DNA]</scope>
    <source>
        <strain evidence="2 3">AJA232-27</strain>
    </source>
</reference>
<keyword evidence="3" id="KW-1185">Reference proteome</keyword>
<dbReference type="PANTHER" id="PTHR43681:SF1">
    <property type="entry name" value="SARCALUMENIN"/>
    <property type="match status" value="1"/>
</dbReference>
<feature type="domain" description="Dynamin N-terminal" evidence="1">
    <location>
        <begin position="146"/>
        <end position="306"/>
    </location>
</feature>
<dbReference type="InterPro" id="IPR005225">
    <property type="entry name" value="Small_GTP-bd"/>
</dbReference>
<evidence type="ECO:0000259" key="1">
    <source>
        <dbReference type="Pfam" id="PF00350"/>
    </source>
</evidence>
<comment type="caution">
    <text evidence="2">The sequence shown here is derived from an EMBL/GenBank/DDBJ whole genome shotgun (WGS) entry which is preliminary data.</text>
</comment>
<dbReference type="NCBIfam" id="TIGR00231">
    <property type="entry name" value="small_GTP"/>
    <property type="match status" value="1"/>
</dbReference>
<dbReference type="AlphaFoldDB" id="A0ABD3M1F4"/>
<organism evidence="2 3">
    <name type="scientific">Discostella pseudostelligera</name>
    <dbReference type="NCBI Taxonomy" id="259834"/>
    <lineage>
        <taxon>Eukaryota</taxon>
        <taxon>Sar</taxon>
        <taxon>Stramenopiles</taxon>
        <taxon>Ochrophyta</taxon>
        <taxon>Bacillariophyta</taxon>
        <taxon>Coscinodiscophyceae</taxon>
        <taxon>Thalassiosirophycidae</taxon>
        <taxon>Stephanodiscales</taxon>
        <taxon>Stephanodiscaceae</taxon>
        <taxon>Discostella</taxon>
    </lineage>
</organism>
<dbReference type="PANTHER" id="PTHR43681">
    <property type="entry name" value="TRANSMEMBRANE GTPASE FZO"/>
    <property type="match status" value="1"/>
</dbReference>
<accession>A0ABD3M1F4</accession>
<proteinExistence type="predicted"/>
<dbReference type="Gene3D" id="3.40.50.300">
    <property type="entry name" value="P-loop containing nucleotide triphosphate hydrolases"/>
    <property type="match status" value="1"/>
</dbReference>
<evidence type="ECO:0000313" key="3">
    <source>
        <dbReference type="Proteomes" id="UP001530293"/>
    </source>
</evidence>